<sequence length="439" mass="49164">MNDSANSDRAPRLTIGVPRALDYFIHYPLVRELLSGLGFGIKESTPTNRAVLDAGTTYTVTDACIPVKVFHGHVHSLLGRCDAIYLPRLVKVRRLKHQGRSYRESFCPKFIGLPDIVRNTMGLETVEQLGPGARARRLIGRRLRLAQPPLPEGVRELPIVRRGQPDARLPSDSPVLIDINVDLTRRFATLYRVANQLRRLKYFSYLHLYRVYRRALRFQRRYERLLGFGLSPDEALRVLDKSKGVKPLVLPPSPPVGGRGVLAVVGYPYLLFDPYLGAGVVKRFAERGYDVWTPWRLWRDKRCLALGALHEERPFFWYFSNIVADAALYLLHYGATREQAAGERLSRRGFLGHLLAKGRRKRMGAPTVGVVHVTSATCGPDAFVGKTLEMEAKKAGVPLLILQVDEQSGEAGVLTRIEAFCDMLERRGSSTTGAGVGLD</sequence>
<comment type="caution">
    <text evidence="2">The sequence shown here is derived from an EMBL/GenBank/DDBJ whole genome shotgun (WGS) entry which is preliminary data.</text>
</comment>
<evidence type="ECO:0000313" key="2">
    <source>
        <dbReference type="EMBL" id="OGD74559.1"/>
    </source>
</evidence>
<name>A0A1F5F4K6_9BACT</name>
<protein>
    <recommendedName>
        <fullName evidence="1">DUF2229 domain-containing protein</fullName>
    </recommendedName>
</protein>
<dbReference type="EMBL" id="MFAF01000100">
    <property type="protein sequence ID" value="OGD74559.1"/>
    <property type="molecule type" value="Genomic_DNA"/>
</dbReference>
<reference evidence="2 3" key="1">
    <citation type="journal article" date="2016" name="Nat. Commun.">
        <title>Thousands of microbial genomes shed light on interconnected biogeochemical processes in an aquifer system.</title>
        <authorList>
            <person name="Anantharaman K."/>
            <person name="Brown C.T."/>
            <person name="Hug L.A."/>
            <person name="Sharon I."/>
            <person name="Castelle C.J."/>
            <person name="Probst A.J."/>
            <person name="Thomas B.C."/>
            <person name="Singh A."/>
            <person name="Wilkins M.J."/>
            <person name="Karaoz U."/>
            <person name="Brodie E.L."/>
            <person name="Williams K.H."/>
            <person name="Hubbard S.S."/>
            <person name="Banfield J.F."/>
        </authorList>
    </citation>
    <scope>NUCLEOTIDE SEQUENCE [LARGE SCALE GENOMIC DNA]</scope>
</reference>
<organism evidence="2 3">
    <name type="scientific">Candidatus Coatesbacteria bacterium RBG_13_66_14</name>
    <dbReference type="NCBI Taxonomy" id="1817816"/>
    <lineage>
        <taxon>Bacteria</taxon>
        <taxon>Candidatus Coatesiibacteriota</taxon>
    </lineage>
</organism>
<accession>A0A1F5F4K6</accession>
<dbReference type="PANTHER" id="PTHR32329:SF2">
    <property type="entry name" value="BIFUNCTIONAL PROTEIN [INCLUDES 2-HYDROXYACYL-COA DEHYDRATASE (N-TER) AND ITS ACTIVATOR DOMAIN (C_TERM)"/>
    <property type="match status" value="1"/>
</dbReference>
<dbReference type="AlphaFoldDB" id="A0A1F5F4K6"/>
<evidence type="ECO:0000259" key="1">
    <source>
        <dbReference type="Pfam" id="PF09989"/>
    </source>
</evidence>
<dbReference type="InterPro" id="IPR018709">
    <property type="entry name" value="CoA_activase_DUF2229"/>
</dbReference>
<dbReference type="STRING" id="1817816.A2Y64_00875"/>
<evidence type="ECO:0000313" key="3">
    <source>
        <dbReference type="Proteomes" id="UP000177187"/>
    </source>
</evidence>
<gene>
    <name evidence="2" type="ORF">A2Y64_00875</name>
</gene>
<dbReference type="Gene3D" id="3.40.50.11900">
    <property type="match status" value="1"/>
</dbReference>
<dbReference type="Proteomes" id="UP000177187">
    <property type="component" value="Unassembled WGS sequence"/>
</dbReference>
<dbReference type="PANTHER" id="PTHR32329">
    <property type="entry name" value="BIFUNCTIONAL PROTEIN [INCLUDES 2-HYDROXYACYL-COA DEHYDRATASE (N-TER) AND ITS ACTIVATOR DOMAIN (C_TERM)-RELATED"/>
    <property type="match status" value="1"/>
</dbReference>
<proteinExistence type="predicted"/>
<dbReference type="InterPro" id="IPR051805">
    <property type="entry name" value="Dehydratase_Activator_Redct"/>
</dbReference>
<dbReference type="Pfam" id="PF09989">
    <property type="entry name" value="DUF2229"/>
    <property type="match status" value="1"/>
</dbReference>
<feature type="domain" description="DUF2229" evidence="1">
    <location>
        <begin position="14"/>
        <end position="126"/>
    </location>
</feature>